<sequence>MLMSAGVTLEKAGKESKRQEKGHQLPTYGWSHRPQIEYADRQSYSKLDAKYLYL</sequence>
<evidence type="ECO:0000313" key="2">
    <source>
        <dbReference type="EMBL" id="MCD7471697.1"/>
    </source>
</evidence>
<name>A0ABS8TJK0_DATST</name>
<accession>A0ABS8TJK0</accession>
<feature type="region of interest" description="Disordered" evidence="1">
    <location>
        <begin position="1"/>
        <end position="29"/>
    </location>
</feature>
<gene>
    <name evidence="2" type="ORF">HAX54_012312</name>
</gene>
<organism evidence="2 3">
    <name type="scientific">Datura stramonium</name>
    <name type="common">Jimsonweed</name>
    <name type="synonym">Common thornapple</name>
    <dbReference type="NCBI Taxonomy" id="4076"/>
    <lineage>
        <taxon>Eukaryota</taxon>
        <taxon>Viridiplantae</taxon>
        <taxon>Streptophyta</taxon>
        <taxon>Embryophyta</taxon>
        <taxon>Tracheophyta</taxon>
        <taxon>Spermatophyta</taxon>
        <taxon>Magnoliopsida</taxon>
        <taxon>eudicotyledons</taxon>
        <taxon>Gunneridae</taxon>
        <taxon>Pentapetalae</taxon>
        <taxon>asterids</taxon>
        <taxon>lamiids</taxon>
        <taxon>Solanales</taxon>
        <taxon>Solanaceae</taxon>
        <taxon>Solanoideae</taxon>
        <taxon>Datureae</taxon>
        <taxon>Datura</taxon>
    </lineage>
</organism>
<proteinExistence type="predicted"/>
<comment type="caution">
    <text evidence="2">The sequence shown here is derived from an EMBL/GenBank/DDBJ whole genome shotgun (WGS) entry which is preliminary data.</text>
</comment>
<keyword evidence="3" id="KW-1185">Reference proteome</keyword>
<reference evidence="2 3" key="1">
    <citation type="journal article" date="2021" name="BMC Genomics">
        <title>Datura genome reveals duplications of psychoactive alkaloid biosynthetic genes and high mutation rate following tissue culture.</title>
        <authorList>
            <person name="Rajewski A."/>
            <person name="Carter-House D."/>
            <person name="Stajich J."/>
            <person name="Litt A."/>
        </authorList>
    </citation>
    <scope>NUCLEOTIDE SEQUENCE [LARGE SCALE GENOMIC DNA]</scope>
    <source>
        <strain evidence="2">AR-01</strain>
    </source>
</reference>
<dbReference type="EMBL" id="JACEIK010001712">
    <property type="protein sequence ID" value="MCD7471697.1"/>
    <property type="molecule type" value="Genomic_DNA"/>
</dbReference>
<protein>
    <submittedName>
        <fullName evidence="2">Uncharacterized protein</fullName>
    </submittedName>
</protein>
<evidence type="ECO:0000256" key="1">
    <source>
        <dbReference type="SAM" id="MobiDB-lite"/>
    </source>
</evidence>
<evidence type="ECO:0000313" key="3">
    <source>
        <dbReference type="Proteomes" id="UP000823775"/>
    </source>
</evidence>
<dbReference type="Proteomes" id="UP000823775">
    <property type="component" value="Unassembled WGS sequence"/>
</dbReference>
<feature type="compositionally biased region" description="Basic and acidic residues" evidence="1">
    <location>
        <begin position="11"/>
        <end position="23"/>
    </location>
</feature>